<feature type="signal peptide" evidence="1">
    <location>
        <begin position="1"/>
        <end position="25"/>
    </location>
</feature>
<name>A0A7S4HZW7_9STRA</name>
<evidence type="ECO:0008006" key="3">
    <source>
        <dbReference type="Google" id="ProtNLM"/>
    </source>
</evidence>
<keyword evidence="1" id="KW-0732">Signal</keyword>
<protein>
    <recommendedName>
        <fullName evidence="3">Peptidase M11 gametolysin domain-containing protein</fullName>
    </recommendedName>
</protein>
<evidence type="ECO:0000313" key="2">
    <source>
        <dbReference type="EMBL" id="CAE2214322.1"/>
    </source>
</evidence>
<feature type="chain" id="PRO_5030756688" description="Peptidase M11 gametolysin domain-containing protein" evidence="1">
    <location>
        <begin position="26"/>
        <end position="678"/>
    </location>
</feature>
<gene>
    <name evidence="2" type="ORF">OAUR00152_LOCUS5823</name>
</gene>
<dbReference type="AlphaFoldDB" id="A0A7S4HZW7"/>
<dbReference type="EMBL" id="HBKQ01008626">
    <property type="protein sequence ID" value="CAE2214322.1"/>
    <property type="molecule type" value="Transcribed_RNA"/>
</dbReference>
<reference evidence="2" key="1">
    <citation type="submission" date="2021-01" db="EMBL/GenBank/DDBJ databases">
        <authorList>
            <person name="Corre E."/>
            <person name="Pelletier E."/>
            <person name="Niang G."/>
            <person name="Scheremetjew M."/>
            <person name="Finn R."/>
            <person name="Kale V."/>
            <person name="Holt S."/>
            <person name="Cochrane G."/>
            <person name="Meng A."/>
            <person name="Brown T."/>
            <person name="Cohen L."/>
        </authorList>
    </citation>
    <scope>NUCLEOTIDE SEQUENCE</scope>
    <source>
        <strain evidence="2">Isolate 1302-5</strain>
    </source>
</reference>
<proteinExistence type="predicted"/>
<sequence length="678" mass="75382">MKFGIGRLFPVALAAASTTLPCVGAKQLLRRAQSDTKCRILRTYAQFDGADDEALWRAMPLNGKYEDQSFVISLKDNFLEDVDNSMDDLRNGNICVNLNSADFDLNDKGEAVATYDAIERVDCGVDRPSTNPTGTSKEVLVIRSFFNDTYDSLDDSPSTGDMRDAIFKEGSNSLSSRLHQCSDNGLLDIDPPSENVGNIERGILDVPLEIDDARIDDDKYLGRTALENVVVAAAKDLMEGKSLSDFGLVIVCLPQGEGDWQSEGYFNWPRSVYNGYICTDINHLMHEVGLNFGLHRALDQIGMMGPSTQDRPKRCFDPVNSWKLGWYDHNKTIIDVEEKSWAGRITSIEDYVEVFDHITSFDRKVSKEDDFFVNVLAKIEFNEKYDLYVGLNSGRAFNRDTPSESRNSLIVSRILKADDDEVDGGIVETLASLKGLDGDDIFTAPDYKGDSDKTLFIQVCDFVDEEKGLTYARIVVNIQDKENAREYLTCEEAVEQLSSKGGDSLTNFNGGNSEGSGGVPPSFFQLGVDYIDYEFQFAGEWYNCESLRIHTSLSSTRRAEICENSAGKFVCLDTCIDQAEEIEQSLGTFSGIDDMTEIPFRLRGQATSSTTITPTTTSANTLAEDLCEDKPGTIPGRGMTCNDINEKSYKRKEKLCKKDEIGGHCAETCRLWMNVGCR</sequence>
<organism evidence="2">
    <name type="scientific">Odontella aurita</name>
    <dbReference type="NCBI Taxonomy" id="265563"/>
    <lineage>
        <taxon>Eukaryota</taxon>
        <taxon>Sar</taxon>
        <taxon>Stramenopiles</taxon>
        <taxon>Ochrophyta</taxon>
        <taxon>Bacillariophyta</taxon>
        <taxon>Mediophyceae</taxon>
        <taxon>Biddulphiophycidae</taxon>
        <taxon>Eupodiscales</taxon>
        <taxon>Odontellaceae</taxon>
        <taxon>Odontella</taxon>
    </lineage>
</organism>
<evidence type="ECO:0000256" key="1">
    <source>
        <dbReference type="SAM" id="SignalP"/>
    </source>
</evidence>
<accession>A0A7S4HZW7</accession>